<keyword evidence="4" id="KW-1185">Reference proteome</keyword>
<dbReference type="GeneID" id="121055050"/>
<evidence type="ECO:0000313" key="4">
    <source>
        <dbReference type="Proteomes" id="UP000006038"/>
    </source>
</evidence>
<dbReference type="Gramene" id="OB07G12600.1">
    <property type="protein sequence ID" value="OB07G12600.1"/>
    <property type="gene ID" value="OB07G12600"/>
</dbReference>
<keyword evidence="1" id="KW-0479">Metal-binding</keyword>
<dbReference type="OMA" id="CWRMASD"/>
<evidence type="ECO:0000259" key="2">
    <source>
        <dbReference type="PROSITE" id="PS50157"/>
    </source>
</evidence>
<dbReference type="InterPro" id="IPR013087">
    <property type="entry name" value="Znf_C2H2_type"/>
</dbReference>
<dbReference type="Proteomes" id="UP000006038">
    <property type="component" value="Chromosome 7"/>
</dbReference>
<protein>
    <recommendedName>
        <fullName evidence="2">C2H2-type domain-containing protein</fullName>
    </recommendedName>
</protein>
<feature type="domain" description="C2H2-type" evidence="2">
    <location>
        <begin position="17"/>
        <end position="44"/>
    </location>
</feature>
<dbReference type="AlphaFoldDB" id="J3MIM8"/>
<keyword evidence="1" id="KW-0863">Zinc-finger</keyword>
<dbReference type="PROSITE" id="PS50157">
    <property type="entry name" value="ZINC_FINGER_C2H2_2"/>
    <property type="match status" value="1"/>
</dbReference>
<organism evidence="3">
    <name type="scientific">Oryza brachyantha</name>
    <name type="common">malo sina</name>
    <dbReference type="NCBI Taxonomy" id="4533"/>
    <lineage>
        <taxon>Eukaryota</taxon>
        <taxon>Viridiplantae</taxon>
        <taxon>Streptophyta</taxon>
        <taxon>Embryophyta</taxon>
        <taxon>Tracheophyta</taxon>
        <taxon>Spermatophyta</taxon>
        <taxon>Magnoliopsida</taxon>
        <taxon>Liliopsida</taxon>
        <taxon>Poales</taxon>
        <taxon>Poaceae</taxon>
        <taxon>BOP clade</taxon>
        <taxon>Oryzoideae</taxon>
        <taxon>Oryzeae</taxon>
        <taxon>Oryzinae</taxon>
        <taxon>Oryza</taxon>
    </lineage>
</organism>
<evidence type="ECO:0000256" key="1">
    <source>
        <dbReference type="PROSITE-ProRule" id="PRU00042"/>
    </source>
</evidence>
<reference evidence="3" key="1">
    <citation type="journal article" date="2013" name="Nat. Commun.">
        <title>Whole-genome sequencing of Oryza brachyantha reveals mechanisms underlying Oryza genome evolution.</title>
        <authorList>
            <person name="Chen J."/>
            <person name="Huang Q."/>
            <person name="Gao D."/>
            <person name="Wang J."/>
            <person name="Lang Y."/>
            <person name="Liu T."/>
            <person name="Li B."/>
            <person name="Bai Z."/>
            <person name="Luis Goicoechea J."/>
            <person name="Liang C."/>
            <person name="Chen C."/>
            <person name="Zhang W."/>
            <person name="Sun S."/>
            <person name="Liao Y."/>
            <person name="Zhang X."/>
            <person name="Yang L."/>
            <person name="Song C."/>
            <person name="Wang M."/>
            <person name="Shi J."/>
            <person name="Liu G."/>
            <person name="Liu J."/>
            <person name="Zhou H."/>
            <person name="Zhou W."/>
            <person name="Yu Q."/>
            <person name="An N."/>
            <person name="Chen Y."/>
            <person name="Cai Q."/>
            <person name="Wang B."/>
            <person name="Liu B."/>
            <person name="Min J."/>
            <person name="Huang Y."/>
            <person name="Wu H."/>
            <person name="Li Z."/>
            <person name="Zhang Y."/>
            <person name="Yin Y."/>
            <person name="Song W."/>
            <person name="Jiang J."/>
            <person name="Jackson S.A."/>
            <person name="Wing R.A."/>
            <person name="Wang J."/>
            <person name="Chen M."/>
        </authorList>
    </citation>
    <scope>NUCLEOTIDE SEQUENCE [LARGE SCALE GENOMIC DNA]</scope>
    <source>
        <strain evidence="3">cv. IRGC 101232</strain>
    </source>
</reference>
<dbReference type="PANTHER" id="PTHR45730:SF101">
    <property type="entry name" value="C2H2-TYPE DOMAIN-CONTAINING PROTEIN"/>
    <property type="match status" value="1"/>
</dbReference>
<dbReference type="STRING" id="4533.J3MIM8"/>
<name>J3MIM8_ORYBR</name>
<dbReference type="PROSITE" id="PS00028">
    <property type="entry name" value="ZINC_FINGER_C2H2_1"/>
    <property type="match status" value="1"/>
</dbReference>
<accession>J3MIM8</accession>
<dbReference type="PANTHER" id="PTHR45730">
    <property type="entry name" value="ZINC FINGER PROTEIN JAGGED"/>
    <property type="match status" value="1"/>
</dbReference>
<proteinExistence type="predicted"/>
<reference evidence="3" key="2">
    <citation type="submission" date="2013-04" db="UniProtKB">
        <authorList>
            <consortium name="EnsemblPlants"/>
        </authorList>
    </citation>
    <scope>IDENTIFICATION</scope>
</reference>
<dbReference type="InterPro" id="IPR045320">
    <property type="entry name" value="JAGGED/SL1-like"/>
</dbReference>
<dbReference type="EnsemblPlants" id="OB07G12600.1">
    <property type="protein sequence ID" value="OB07G12600.1"/>
    <property type="gene ID" value="OB07G12600"/>
</dbReference>
<keyword evidence="1" id="KW-0862">Zinc</keyword>
<dbReference type="InterPro" id="IPR036236">
    <property type="entry name" value="Znf_C2H2_sf"/>
</dbReference>
<gene>
    <name evidence="3" type="primary">LOC121055050</name>
</gene>
<dbReference type="GO" id="GO:0008270">
    <property type="term" value="F:zinc ion binding"/>
    <property type="evidence" value="ECO:0007669"/>
    <property type="project" value="UniProtKB-KW"/>
</dbReference>
<dbReference type="HOGENOM" id="CLU_084324_1_0_1"/>
<evidence type="ECO:0000313" key="3">
    <source>
        <dbReference type="EnsemblPlants" id="OB07G12600.1"/>
    </source>
</evidence>
<dbReference type="OrthoDB" id="692117at2759"/>
<dbReference type="GO" id="GO:0003700">
    <property type="term" value="F:DNA-binding transcription factor activity"/>
    <property type="evidence" value="ECO:0007669"/>
    <property type="project" value="InterPro"/>
</dbReference>
<sequence>MEPSRRRAGGGGGARLFPCLFCSKTFLKSQALGGHQNAHKKERVAGAWNNPYVYGGHEQYSAAEPEPDAWRWRGVVPGSGCNPAAAKTTIVAGASHGGAEERRLLLATTPRSRHGLGCWRMGSEGASEKDVDGGDTVVFVGGEKLDLQLRL</sequence>
<dbReference type="RefSeq" id="XP_040382408.1">
    <property type="nucleotide sequence ID" value="XM_040526474.1"/>
</dbReference>
<dbReference type="SUPFAM" id="SSF57667">
    <property type="entry name" value="beta-beta-alpha zinc fingers"/>
    <property type="match status" value="1"/>
</dbReference>